<keyword evidence="8" id="KW-1185">Reference proteome</keyword>
<dbReference type="PANTHER" id="PTHR46577">
    <property type="entry name" value="HTH-TYPE TRANSCRIPTIONAL REGULATORY PROTEIN GABR"/>
    <property type="match status" value="1"/>
</dbReference>
<evidence type="ECO:0000256" key="3">
    <source>
        <dbReference type="ARBA" id="ARBA00023015"/>
    </source>
</evidence>
<dbReference type="InterPro" id="IPR036390">
    <property type="entry name" value="WH_DNA-bd_sf"/>
</dbReference>
<dbReference type="PROSITE" id="PS50949">
    <property type="entry name" value="HTH_GNTR"/>
    <property type="match status" value="1"/>
</dbReference>
<evidence type="ECO:0000313" key="8">
    <source>
        <dbReference type="Proteomes" id="UP001156940"/>
    </source>
</evidence>
<keyword evidence="7" id="KW-0808">Transferase</keyword>
<comment type="similarity">
    <text evidence="1">In the C-terminal section; belongs to the class-I pyridoxal-phosphate-dependent aminotransferase family.</text>
</comment>
<dbReference type="CDD" id="cd00609">
    <property type="entry name" value="AAT_like"/>
    <property type="match status" value="1"/>
</dbReference>
<dbReference type="InterPro" id="IPR051446">
    <property type="entry name" value="HTH_trans_reg/aminotransferase"/>
</dbReference>
<dbReference type="SUPFAM" id="SSF46785">
    <property type="entry name" value="Winged helix' DNA-binding domain"/>
    <property type="match status" value="1"/>
</dbReference>
<evidence type="ECO:0000313" key="7">
    <source>
        <dbReference type="EMBL" id="MDH5822142.1"/>
    </source>
</evidence>
<dbReference type="Pfam" id="PF00392">
    <property type="entry name" value="GntR"/>
    <property type="match status" value="1"/>
</dbReference>
<dbReference type="Proteomes" id="UP001156940">
    <property type="component" value="Unassembled WGS sequence"/>
</dbReference>
<reference evidence="7 8" key="1">
    <citation type="submission" date="2023-04" db="EMBL/GenBank/DDBJ databases">
        <title>Luteimonas endophyticus RD2P54.</title>
        <authorList>
            <person name="Sun J.-Q."/>
        </authorList>
    </citation>
    <scope>NUCLEOTIDE SEQUENCE [LARGE SCALE GENOMIC DNA]</scope>
    <source>
        <strain evidence="7 8">RD2P54</strain>
    </source>
</reference>
<dbReference type="InterPro" id="IPR015424">
    <property type="entry name" value="PyrdxlP-dep_Trfase"/>
</dbReference>
<keyword evidence="5" id="KW-0804">Transcription</keyword>
<dbReference type="InterPro" id="IPR000524">
    <property type="entry name" value="Tscrpt_reg_HTH_GntR"/>
</dbReference>
<name>A0ABT6J6F4_9GAMM</name>
<proteinExistence type="inferred from homology"/>
<dbReference type="RefSeq" id="WP_280572999.1">
    <property type="nucleotide sequence ID" value="NZ_JARXRM010000019.1"/>
</dbReference>
<dbReference type="PANTHER" id="PTHR46577:SF1">
    <property type="entry name" value="HTH-TYPE TRANSCRIPTIONAL REGULATORY PROTEIN GABR"/>
    <property type="match status" value="1"/>
</dbReference>
<protein>
    <submittedName>
        <fullName evidence="7">PLP-dependent aminotransferase family protein</fullName>
    </submittedName>
</protein>
<dbReference type="Pfam" id="PF00155">
    <property type="entry name" value="Aminotran_1_2"/>
    <property type="match status" value="1"/>
</dbReference>
<evidence type="ECO:0000256" key="1">
    <source>
        <dbReference type="ARBA" id="ARBA00005384"/>
    </source>
</evidence>
<dbReference type="SMART" id="SM00345">
    <property type="entry name" value="HTH_GNTR"/>
    <property type="match status" value="1"/>
</dbReference>
<comment type="caution">
    <text evidence="7">The sequence shown here is derived from an EMBL/GenBank/DDBJ whole genome shotgun (WGS) entry which is preliminary data.</text>
</comment>
<evidence type="ECO:0000259" key="6">
    <source>
        <dbReference type="PROSITE" id="PS50949"/>
    </source>
</evidence>
<dbReference type="Gene3D" id="1.10.10.10">
    <property type="entry name" value="Winged helix-like DNA-binding domain superfamily/Winged helix DNA-binding domain"/>
    <property type="match status" value="1"/>
</dbReference>
<dbReference type="InterPro" id="IPR036388">
    <property type="entry name" value="WH-like_DNA-bd_sf"/>
</dbReference>
<dbReference type="PRINTS" id="PR00035">
    <property type="entry name" value="HTHGNTR"/>
</dbReference>
<dbReference type="Gene3D" id="3.40.640.10">
    <property type="entry name" value="Type I PLP-dependent aspartate aminotransferase-like (Major domain)"/>
    <property type="match status" value="1"/>
</dbReference>
<dbReference type="InterPro" id="IPR015421">
    <property type="entry name" value="PyrdxlP-dep_Trfase_major"/>
</dbReference>
<evidence type="ECO:0000256" key="5">
    <source>
        <dbReference type="ARBA" id="ARBA00023163"/>
    </source>
</evidence>
<accession>A0ABT6J6F4</accession>
<feature type="domain" description="HTH gntR-type" evidence="6">
    <location>
        <begin position="7"/>
        <end position="75"/>
    </location>
</feature>
<evidence type="ECO:0000256" key="4">
    <source>
        <dbReference type="ARBA" id="ARBA00023125"/>
    </source>
</evidence>
<dbReference type="GO" id="GO:0008483">
    <property type="term" value="F:transaminase activity"/>
    <property type="evidence" value="ECO:0007669"/>
    <property type="project" value="UniProtKB-KW"/>
</dbReference>
<dbReference type="EMBL" id="JARXRM010000019">
    <property type="protein sequence ID" value="MDH5822142.1"/>
    <property type="molecule type" value="Genomic_DNA"/>
</dbReference>
<dbReference type="CDD" id="cd07377">
    <property type="entry name" value="WHTH_GntR"/>
    <property type="match status" value="1"/>
</dbReference>
<keyword evidence="2" id="KW-0663">Pyridoxal phosphate</keyword>
<sequence>MILDGHGPLHAQVTRALKATILEGRLAHGSRLPATRWLATELGVSRNTVLVAYEQLRAEGFVEAKVGAGSFVALRMAPPAEPDSAPGNAAPQSAYARRARQLHDPERLVGRDIPGMRYSFQYGVPLVNPALTGAWARALAHAARYTRPHYPPAQGLPDLRGAVCDYLARRRGVYAAPEDVLIVAGTQQALALAARVLLDEGDPAAFEEPHYNAIRTVLRVHGARLVPVPVDAQGLRCELLPEQAPPRLICVTPSHQFPTGAVMSLERRMALLEYARRHGSWILEDDYDGEFRYDGRPLAALRSLDGAGRVIYVGTFSKALYPALRLGYMVLPPALRRDFVSAKWLADFATPAIDQAALAAFIADGGFERHLRRSALALRARRAVLLRLLRECGGGRLRIADSGAGMHLPVWIAGRGRADGDALIALAGRRGLGLYPIAPYYLDPPDRAGLLMGYAGLSVTEIEQGMRLFAACLDELFPRGSA</sequence>
<dbReference type="SUPFAM" id="SSF53383">
    <property type="entry name" value="PLP-dependent transferases"/>
    <property type="match status" value="1"/>
</dbReference>
<organism evidence="7 8">
    <name type="scientific">Luteimonas endophytica</name>
    <dbReference type="NCBI Taxonomy" id="3042023"/>
    <lineage>
        <taxon>Bacteria</taxon>
        <taxon>Pseudomonadati</taxon>
        <taxon>Pseudomonadota</taxon>
        <taxon>Gammaproteobacteria</taxon>
        <taxon>Lysobacterales</taxon>
        <taxon>Lysobacteraceae</taxon>
        <taxon>Luteimonas</taxon>
    </lineage>
</organism>
<gene>
    <name evidence="7" type="ORF">QFW77_03950</name>
</gene>
<keyword evidence="7" id="KW-0032">Aminotransferase</keyword>
<keyword evidence="4" id="KW-0238">DNA-binding</keyword>
<dbReference type="InterPro" id="IPR004839">
    <property type="entry name" value="Aminotransferase_I/II_large"/>
</dbReference>
<evidence type="ECO:0000256" key="2">
    <source>
        <dbReference type="ARBA" id="ARBA00022898"/>
    </source>
</evidence>
<keyword evidence="3" id="KW-0805">Transcription regulation</keyword>